<proteinExistence type="inferred from homology"/>
<evidence type="ECO:0000313" key="8">
    <source>
        <dbReference type="Proteomes" id="UP000252124"/>
    </source>
</evidence>
<dbReference type="Gene3D" id="3.20.20.30">
    <property type="entry name" value="Luciferase-like domain"/>
    <property type="match status" value="1"/>
</dbReference>
<evidence type="ECO:0000259" key="6">
    <source>
        <dbReference type="Pfam" id="PF00296"/>
    </source>
</evidence>
<sequence>MAQKQVILGAHFPGVNNMTVWSDPQAGSQIEFASFERFARAAERGKLDFVFLAEGLRLREQRGKLHDLDVVGRPNTLVVLAALAAVTERIGLAGTLNATFNEPYNLARQLATLDHVSGGRSAWNVVTSPGAFTGENFRRGAYLPHDQRYERAREFVELARHLWSGGDDGQGSFDYQGRQFTVRGRLDVPPLPQGHPIIIQAGDSTQGREFAARSADAIFTRHGSLAEGQAFYADVKARLPKYGRAEHDLKILPGVGFVLGDTPEEAAERHAEVRRQQVSPQTAIVLLEQLWNRDLSGFDPDGPLPEFDPDVSATTVAKGRTRQHDDTLATARQWRELSRRENLGIRDLIIKVTGRQQFVGTPAQVAEDMNRYVQQNASDGFILVPHLIPSGIEEFVDRVVPLLQERGVFRQEYAGSTLREHLGLSAARHEPVTERDVAAAAAEAVAS</sequence>
<organism evidence="7 8">
    <name type="scientific">Achromobacter marplatensis</name>
    <dbReference type="NCBI Taxonomy" id="470868"/>
    <lineage>
        <taxon>Bacteria</taxon>
        <taxon>Pseudomonadati</taxon>
        <taxon>Pseudomonadota</taxon>
        <taxon>Betaproteobacteria</taxon>
        <taxon>Burkholderiales</taxon>
        <taxon>Alcaligenaceae</taxon>
        <taxon>Achromobacter</taxon>
    </lineage>
</organism>
<dbReference type="PANTHER" id="PTHR30011:SF16">
    <property type="entry name" value="C2H2 FINGER DOMAIN TRANSCRIPTION FACTOR (EUROFUNG)-RELATED"/>
    <property type="match status" value="1"/>
</dbReference>
<evidence type="ECO:0000256" key="3">
    <source>
        <dbReference type="ARBA" id="ARBA00023002"/>
    </source>
</evidence>
<dbReference type="Pfam" id="PF00296">
    <property type="entry name" value="Bac_luciferase"/>
    <property type="match status" value="1"/>
</dbReference>
<keyword evidence="4" id="KW-0503">Monooxygenase</keyword>
<keyword evidence="3" id="KW-0560">Oxidoreductase</keyword>
<comment type="similarity">
    <text evidence="5">Belongs to the NtaA/SnaA/DszA monooxygenase family.</text>
</comment>
<dbReference type="PANTHER" id="PTHR30011">
    <property type="entry name" value="ALKANESULFONATE MONOOXYGENASE-RELATED"/>
    <property type="match status" value="1"/>
</dbReference>
<dbReference type="EMBL" id="QNRM01000001">
    <property type="protein sequence ID" value="RBP24196.1"/>
    <property type="molecule type" value="Genomic_DNA"/>
</dbReference>
<evidence type="ECO:0000256" key="4">
    <source>
        <dbReference type="ARBA" id="ARBA00023033"/>
    </source>
</evidence>
<evidence type="ECO:0000256" key="1">
    <source>
        <dbReference type="ARBA" id="ARBA00022630"/>
    </source>
</evidence>
<dbReference type="InterPro" id="IPR011251">
    <property type="entry name" value="Luciferase-like_dom"/>
</dbReference>
<evidence type="ECO:0000256" key="2">
    <source>
        <dbReference type="ARBA" id="ARBA00022643"/>
    </source>
</evidence>
<reference evidence="7 8" key="1">
    <citation type="submission" date="2018-06" db="EMBL/GenBank/DDBJ databases">
        <title>Genomic Encyclopedia of Type Strains, Phase III (KMG-III): the genomes of soil and plant-associated and newly described type strains.</title>
        <authorList>
            <person name="Whitman W."/>
        </authorList>
    </citation>
    <scope>NUCLEOTIDE SEQUENCE [LARGE SCALE GENOMIC DNA]</scope>
    <source>
        <strain evidence="7 8">CECT 7342</strain>
    </source>
</reference>
<dbReference type="SUPFAM" id="SSF51679">
    <property type="entry name" value="Bacterial luciferase-like"/>
    <property type="match status" value="1"/>
</dbReference>
<dbReference type="CDD" id="cd01095">
    <property type="entry name" value="Nitrilotriacetate_monoxgenase"/>
    <property type="match status" value="1"/>
</dbReference>
<keyword evidence="8" id="KW-1185">Reference proteome</keyword>
<dbReference type="InterPro" id="IPR016215">
    <property type="entry name" value="NTA_MOA"/>
</dbReference>
<keyword evidence="1" id="KW-0285">Flavoprotein</keyword>
<protein>
    <submittedName>
        <fullName evidence="7">Alkanesulfonate monooxygenase SsuD/methylene tetrahydromethanopterin reductase-like flavin-dependent oxidoreductase (Luciferase family)</fullName>
    </submittedName>
</protein>
<dbReference type="PIRSF" id="PIRSF000337">
    <property type="entry name" value="NTA_MOA"/>
    <property type="match status" value="1"/>
</dbReference>
<name>A0ABX9GJE1_9BURK</name>
<dbReference type="Proteomes" id="UP000252124">
    <property type="component" value="Unassembled WGS sequence"/>
</dbReference>
<evidence type="ECO:0000313" key="7">
    <source>
        <dbReference type="EMBL" id="RBP24196.1"/>
    </source>
</evidence>
<dbReference type="InterPro" id="IPR036661">
    <property type="entry name" value="Luciferase-like_sf"/>
</dbReference>
<accession>A0ABX9GJE1</accession>
<keyword evidence="2" id="KW-0288">FMN</keyword>
<dbReference type="GeneID" id="99728869"/>
<feature type="domain" description="Luciferase-like" evidence="6">
    <location>
        <begin position="24"/>
        <end position="375"/>
    </location>
</feature>
<evidence type="ECO:0000256" key="5">
    <source>
        <dbReference type="ARBA" id="ARBA00033748"/>
    </source>
</evidence>
<gene>
    <name evidence="7" type="ORF">DFP87_101706</name>
</gene>
<dbReference type="InterPro" id="IPR051260">
    <property type="entry name" value="Diverse_substr_monoxygenases"/>
</dbReference>
<comment type="caution">
    <text evidence="7">The sequence shown here is derived from an EMBL/GenBank/DDBJ whole genome shotgun (WGS) entry which is preliminary data.</text>
</comment>
<dbReference type="RefSeq" id="WP_088587481.1">
    <property type="nucleotide sequence ID" value="NZ_CADIJU010000001.1"/>
</dbReference>